<proteinExistence type="predicted"/>
<reference evidence="2" key="1">
    <citation type="submission" date="2021-01" db="EMBL/GenBank/DDBJ databases">
        <authorList>
            <person name="Kaushik A."/>
        </authorList>
    </citation>
    <scope>NUCLEOTIDE SEQUENCE</scope>
    <source>
        <strain evidence="2">AG5</strain>
    </source>
</reference>
<keyword evidence="1" id="KW-0472">Membrane</keyword>
<protein>
    <submittedName>
        <fullName evidence="2">Uncharacterized protein</fullName>
    </submittedName>
</protein>
<dbReference type="Proteomes" id="UP000663827">
    <property type="component" value="Unassembled WGS sequence"/>
</dbReference>
<gene>
    <name evidence="2" type="ORF">RDB_LOCUS104495</name>
</gene>
<dbReference type="Gene3D" id="2.60.120.260">
    <property type="entry name" value="Galactose-binding domain-like"/>
    <property type="match status" value="1"/>
</dbReference>
<sequence>MHLTSDNPSSSAAVSNPRAPFQFNVTLGSPLFKISPIASNDTLGWVPSCLSPVCLPNASWSTGVVNSTLDFSYWGWSAALDGVVEGDMTIQLTYNGQQEWWNPSKGTLFTIKASPIDQYYLHNITLKVVSASSDARLTVTQARINGPSSANSLNSLDRWTLAGDDPALKYTGFTQHPSPSGQGSPTYVSTSAGDKAYMSWNGSAVLLYGSCGPSNGLMRVTIDGFERTLNLSNPFQSNDCLLFQSHSTSPYIHHRLEIENLGGFLEIGRMEIFHASAFRLSGPLKTIGDVVLTTLAAIVLAFVVVAVYTMRTRRTAKKVSFDEYLEPLIGDSLNKFL</sequence>
<evidence type="ECO:0000313" key="2">
    <source>
        <dbReference type="EMBL" id="CAE7169515.1"/>
    </source>
</evidence>
<keyword evidence="1" id="KW-0812">Transmembrane</keyword>
<name>A0A8H3E2Z0_9AGAM</name>
<dbReference type="AlphaFoldDB" id="A0A8H3E2Z0"/>
<dbReference type="EMBL" id="CAJNJQ010002222">
    <property type="protein sequence ID" value="CAE7169515.1"/>
    <property type="molecule type" value="Genomic_DNA"/>
</dbReference>
<comment type="caution">
    <text evidence="2">The sequence shown here is derived from an EMBL/GenBank/DDBJ whole genome shotgun (WGS) entry which is preliminary data.</text>
</comment>
<feature type="transmembrane region" description="Helical" evidence="1">
    <location>
        <begin position="290"/>
        <end position="310"/>
    </location>
</feature>
<evidence type="ECO:0000313" key="3">
    <source>
        <dbReference type="Proteomes" id="UP000663827"/>
    </source>
</evidence>
<keyword evidence="1" id="KW-1133">Transmembrane helix</keyword>
<accession>A0A8H3E2Z0</accession>
<organism evidence="2 3">
    <name type="scientific">Rhizoctonia solani</name>
    <dbReference type="NCBI Taxonomy" id="456999"/>
    <lineage>
        <taxon>Eukaryota</taxon>
        <taxon>Fungi</taxon>
        <taxon>Dikarya</taxon>
        <taxon>Basidiomycota</taxon>
        <taxon>Agaricomycotina</taxon>
        <taxon>Agaricomycetes</taxon>
        <taxon>Cantharellales</taxon>
        <taxon>Ceratobasidiaceae</taxon>
        <taxon>Rhizoctonia</taxon>
    </lineage>
</organism>
<evidence type="ECO:0000256" key="1">
    <source>
        <dbReference type="SAM" id="Phobius"/>
    </source>
</evidence>